<feature type="region of interest" description="Disordered" evidence="1">
    <location>
        <begin position="62"/>
        <end position="111"/>
    </location>
</feature>
<sequence length="211" mass="22511">EEIRGYGQPLPSVAASYGSGAEGTYQPLLNSYGGNSNFITGTIPPPTRYTSGPNFYPTSYGGPPSYSGDGGLSNMKGSGERGQHDGGYDGAQNIGGGYGGTPPSESPVKVKQCDESCGDSCNNSTCLPMRIPMSLRNFSEALVRLQESGRNEVTRINDIGVLRYTLMIVGNTKEMQFPRTKIQVLHILLEGSTTVCVSLNFSSTKILIDTY</sequence>
<keyword evidence="3" id="KW-1185">Reference proteome</keyword>
<organism evidence="2 3">
    <name type="scientific">Kingdonia uniflora</name>
    <dbReference type="NCBI Taxonomy" id="39325"/>
    <lineage>
        <taxon>Eukaryota</taxon>
        <taxon>Viridiplantae</taxon>
        <taxon>Streptophyta</taxon>
        <taxon>Embryophyta</taxon>
        <taxon>Tracheophyta</taxon>
        <taxon>Spermatophyta</taxon>
        <taxon>Magnoliopsida</taxon>
        <taxon>Ranunculales</taxon>
        <taxon>Circaeasteraceae</taxon>
        <taxon>Kingdonia</taxon>
    </lineage>
</organism>
<evidence type="ECO:0000313" key="3">
    <source>
        <dbReference type="Proteomes" id="UP000541444"/>
    </source>
</evidence>
<protein>
    <submittedName>
        <fullName evidence="2">Uncharacterized protein</fullName>
    </submittedName>
</protein>
<evidence type="ECO:0000313" key="2">
    <source>
        <dbReference type="EMBL" id="KAF6138323.1"/>
    </source>
</evidence>
<name>A0A7J7L6V4_9MAGN</name>
<feature type="non-terminal residue" evidence="2">
    <location>
        <position position="1"/>
    </location>
</feature>
<feature type="compositionally biased region" description="Basic and acidic residues" evidence="1">
    <location>
        <begin position="78"/>
        <end position="87"/>
    </location>
</feature>
<gene>
    <name evidence="2" type="ORF">GIB67_001552</name>
</gene>
<reference evidence="2 3" key="1">
    <citation type="journal article" date="2020" name="IScience">
        <title>Genome Sequencing of the Endangered Kingdonia uniflora (Circaeasteraceae, Ranunculales) Reveals Potential Mechanisms of Evolutionary Specialization.</title>
        <authorList>
            <person name="Sun Y."/>
            <person name="Deng T."/>
            <person name="Zhang A."/>
            <person name="Moore M.J."/>
            <person name="Landis J.B."/>
            <person name="Lin N."/>
            <person name="Zhang H."/>
            <person name="Zhang X."/>
            <person name="Huang J."/>
            <person name="Zhang X."/>
            <person name="Sun H."/>
            <person name="Wang H."/>
        </authorList>
    </citation>
    <scope>NUCLEOTIDE SEQUENCE [LARGE SCALE GENOMIC DNA]</scope>
    <source>
        <strain evidence="2">TB1705</strain>
        <tissue evidence="2">Leaf</tissue>
    </source>
</reference>
<proteinExistence type="predicted"/>
<comment type="caution">
    <text evidence="2">The sequence shown here is derived from an EMBL/GenBank/DDBJ whole genome shotgun (WGS) entry which is preliminary data.</text>
</comment>
<accession>A0A7J7L6V4</accession>
<evidence type="ECO:0000256" key="1">
    <source>
        <dbReference type="SAM" id="MobiDB-lite"/>
    </source>
</evidence>
<dbReference type="AlphaFoldDB" id="A0A7J7L6V4"/>
<dbReference type="EMBL" id="JACGCM010002601">
    <property type="protein sequence ID" value="KAF6138323.1"/>
    <property type="molecule type" value="Genomic_DNA"/>
</dbReference>
<dbReference type="Proteomes" id="UP000541444">
    <property type="component" value="Unassembled WGS sequence"/>
</dbReference>